<reference evidence="2" key="1">
    <citation type="submission" date="2020-05" db="EMBL/GenBank/DDBJ databases">
        <title>WGS assembly of Panicum virgatum.</title>
        <authorList>
            <person name="Lovell J.T."/>
            <person name="Jenkins J."/>
            <person name="Shu S."/>
            <person name="Juenger T.E."/>
            <person name="Schmutz J."/>
        </authorList>
    </citation>
    <scope>NUCLEOTIDE SEQUENCE</scope>
    <source>
        <strain evidence="2">AP13</strain>
    </source>
</reference>
<keyword evidence="1" id="KW-0812">Transmembrane</keyword>
<feature type="transmembrane region" description="Helical" evidence="1">
    <location>
        <begin position="25"/>
        <end position="49"/>
    </location>
</feature>
<organism evidence="2 3">
    <name type="scientific">Panicum virgatum</name>
    <name type="common">Blackwell switchgrass</name>
    <dbReference type="NCBI Taxonomy" id="38727"/>
    <lineage>
        <taxon>Eukaryota</taxon>
        <taxon>Viridiplantae</taxon>
        <taxon>Streptophyta</taxon>
        <taxon>Embryophyta</taxon>
        <taxon>Tracheophyta</taxon>
        <taxon>Spermatophyta</taxon>
        <taxon>Magnoliopsida</taxon>
        <taxon>Liliopsida</taxon>
        <taxon>Poales</taxon>
        <taxon>Poaceae</taxon>
        <taxon>PACMAD clade</taxon>
        <taxon>Panicoideae</taxon>
        <taxon>Panicodae</taxon>
        <taxon>Paniceae</taxon>
        <taxon>Panicinae</taxon>
        <taxon>Panicum</taxon>
        <taxon>Panicum sect. Hiantes</taxon>
    </lineage>
</organism>
<comment type="caution">
    <text evidence="2">The sequence shown here is derived from an EMBL/GenBank/DDBJ whole genome shotgun (WGS) entry which is preliminary data.</text>
</comment>
<evidence type="ECO:0000313" key="3">
    <source>
        <dbReference type="Proteomes" id="UP000823388"/>
    </source>
</evidence>
<proteinExistence type="predicted"/>
<dbReference type="AlphaFoldDB" id="A0A8T0QDW9"/>
<protein>
    <submittedName>
        <fullName evidence="2">Uncharacterized protein</fullName>
    </submittedName>
</protein>
<name>A0A8T0QDW9_PANVG</name>
<dbReference type="EMBL" id="CM029049">
    <property type="protein sequence ID" value="KAG2571408.1"/>
    <property type="molecule type" value="Genomic_DNA"/>
</dbReference>
<sequence length="103" mass="11211">MQSPTTTMKTLALGAVEHWRGNGFLILHTATAVLSAPATLCAVGVPGWLQKQMGMLATIEGSYLILLPDISSFLLLHTCCCNSNSWQKNALLYGKNHDNGYCW</sequence>
<gene>
    <name evidence="2" type="ORF">PVAP13_7KG012946</name>
</gene>
<accession>A0A8T0QDW9</accession>
<dbReference type="Proteomes" id="UP000823388">
    <property type="component" value="Chromosome 7K"/>
</dbReference>
<evidence type="ECO:0000256" key="1">
    <source>
        <dbReference type="SAM" id="Phobius"/>
    </source>
</evidence>
<keyword evidence="1" id="KW-0472">Membrane</keyword>
<keyword evidence="3" id="KW-1185">Reference proteome</keyword>
<evidence type="ECO:0000313" key="2">
    <source>
        <dbReference type="EMBL" id="KAG2571408.1"/>
    </source>
</evidence>
<keyword evidence="1" id="KW-1133">Transmembrane helix</keyword>